<name>A0ABQ6EQQ3_9VIBR</name>
<sequence length="63" mass="7323">MINLEAIYTDVDDFCLLFIPQWEAHLIESGLKQRRRPSKLSEVMTIVISLDTVISKLLYKSCH</sequence>
<dbReference type="EMBL" id="BSPV01000008">
    <property type="protein sequence ID" value="GLT15309.1"/>
    <property type="molecule type" value="Genomic_DNA"/>
</dbReference>
<accession>A0ABQ6EQQ3</accession>
<gene>
    <name evidence="1" type="ORF">GCM10007931_22840</name>
</gene>
<protein>
    <recommendedName>
        <fullName evidence="3">IS982 family transposase</fullName>
    </recommendedName>
</protein>
<evidence type="ECO:0000313" key="1">
    <source>
        <dbReference type="EMBL" id="GLT15309.1"/>
    </source>
</evidence>
<reference evidence="2" key="1">
    <citation type="journal article" date="2019" name="Int. J. Syst. Evol. Microbiol.">
        <title>The Global Catalogue of Microorganisms (GCM) 10K type strain sequencing project: providing services to taxonomists for standard genome sequencing and annotation.</title>
        <authorList>
            <consortium name="The Broad Institute Genomics Platform"/>
            <consortium name="The Broad Institute Genome Sequencing Center for Infectious Disease"/>
            <person name="Wu L."/>
            <person name="Ma J."/>
        </authorList>
    </citation>
    <scope>NUCLEOTIDE SEQUENCE [LARGE SCALE GENOMIC DNA]</scope>
    <source>
        <strain evidence="2">NBRC 111146</strain>
    </source>
</reference>
<proteinExistence type="predicted"/>
<organism evidence="1 2">
    <name type="scientific">Vibrio algivorus</name>
    <dbReference type="NCBI Taxonomy" id="1667024"/>
    <lineage>
        <taxon>Bacteria</taxon>
        <taxon>Pseudomonadati</taxon>
        <taxon>Pseudomonadota</taxon>
        <taxon>Gammaproteobacteria</taxon>
        <taxon>Vibrionales</taxon>
        <taxon>Vibrionaceae</taxon>
        <taxon>Vibrio</taxon>
    </lineage>
</organism>
<dbReference type="Proteomes" id="UP001157156">
    <property type="component" value="Unassembled WGS sequence"/>
</dbReference>
<evidence type="ECO:0008006" key="3">
    <source>
        <dbReference type="Google" id="ProtNLM"/>
    </source>
</evidence>
<evidence type="ECO:0000313" key="2">
    <source>
        <dbReference type="Proteomes" id="UP001157156"/>
    </source>
</evidence>
<keyword evidence="2" id="KW-1185">Reference proteome</keyword>
<comment type="caution">
    <text evidence="1">The sequence shown here is derived from an EMBL/GenBank/DDBJ whole genome shotgun (WGS) entry which is preliminary data.</text>
</comment>